<keyword evidence="1" id="KW-1133">Transmembrane helix</keyword>
<sequence length="66" mass="7727">MAMKSVAQLLDSSLVLLLHLLSFEMNLFYEDGRVWIMDDFDNKAIALFFVVMCFQLANLIDLYNYL</sequence>
<feature type="transmembrane region" description="Helical" evidence="1">
    <location>
        <begin position="46"/>
        <end position="65"/>
    </location>
</feature>
<dbReference type="AlphaFoldDB" id="A0A1C7NKB4"/>
<evidence type="ECO:0000256" key="1">
    <source>
        <dbReference type="SAM" id="Phobius"/>
    </source>
</evidence>
<name>A0A1C7NKB4_9FUNG</name>
<protein>
    <submittedName>
        <fullName evidence="2">Uncharacterized protein</fullName>
    </submittedName>
</protein>
<dbReference type="InParanoid" id="A0A1C7NKB4"/>
<organism evidence="2 3">
    <name type="scientific">Choanephora cucurbitarum</name>
    <dbReference type="NCBI Taxonomy" id="101091"/>
    <lineage>
        <taxon>Eukaryota</taxon>
        <taxon>Fungi</taxon>
        <taxon>Fungi incertae sedis</taxon>
        <taxon>Mucoromycota</taxon>
        <taxon>Mucoromycotina</taxon>
        <taxon>Mucoromycetes</taxon>
        <taxon>Mucorales</taxon>
        <taxon>Mucorineae</taxon>
        <taxon>Choanephoraceae</taxon>
        <taxon>Choanephoroideae</taxon>
        <taxon>Choanephora</taxon>
    </lineage>
</organism>
<dbReference type="Proteomes" id="UP000093000">
    <property type="component" value="Unassembled WGS sequence"/>
</dbReference>
<keyword evidence="3" id="KW-1185">Reference proteome</keyword>
<gene>
    <name evidence="2" type="ORF">A0J61_02508</name>
</gene>
<proteinExistence type="predicted"/>
<keyword evidence="1" id="KW-0472">Membrane</keyword>
<comment type="caution">
    <text evidence="2">The sequence shown here is derived from an EMBL/GenBank/DDBJ whole genome shotgun (WGS) entry which is preliminary data.</text>
</comment>
<accession>A0A1C7NKB4</accession>
<keyword evidence="1" id="KW-0812">Transmembrane</keyword>
<reference evidence="2 3" key="1">
    <citation type="submission" date="2016-03" db="EMBL/GenBank/DDBJ databases">
        <title>Choanephora cucurbitarum.</title>
        <authorList>
            <person name="Min B."/>
            <person name="Park H."/>
            <person name="Park J.-H."/>
            <person name="Shin H.-D."/>
            <person name="Choi I.-G."/>
        </authorList>
    </citation>
    <scope>NUCLEOTIDE SEQUENCE [LARGE SCALE GENOMIC DNA]</scope>
    <source>
        <strain evidence="2 3">KUS-F28377</strain>
    </source>
</reference>
<evidence type="ECO:0000313" key="2">
    <source>
        <dbReference type="EMBL" id="OBZ89448.1"/>
    </source>
</evidence>
<dbReference type="EMBL" id="LUGH01000095">
    <property type="protein sequence ID" value="OBZ89448.1"/>
    <property type="molecule type" value="Genomic_DNA"/>
</dbReference>
<evidence type="ECO:0000313" key="3">
    <source>
        <dbReference type="Proteomes" id="UP000093000"/>
    </source>
</evidence>